<keyword evidence="3" id="KW-1185">Reference proteome</keyword>
<name>A0A9J6DSF9_RHIMP</name>
<dbReference type="EMBL" id="JABSTU010000007">
    <property type="protein sequence ID" value="KAH8024808.1"/>
    <property type="molecule type" value="Genomic_DNA"/>
</dbReference>
<dbReference type="AlphaFoldDB" id="A0A9J6DSF9"/>
<dbReference type="Proteomes" id="UP000821866">
    <property type="component" value="Unassembled WGS sequence"/>
</dbReference>
<proteinExistence type="predicted"/>
<reference evidence="2" key="2">
    <citation type="submission" date="2021-09" db="EMBL/GenBank/DDBJ databases">
        <authorList>
            <person name="Jia N."/>
            <person name="Wang J."/>
            <person name="Shi W."/>
            <person name="Du L."/>
            <person name="Sun Y."/>
            <person name="Zhan W."/>
            <person name="Jiang J."/>
            <person name="Wang Q."/>
            <person name="Zhang B."/>
            <person name="Ji P."/>
            <person name="Sakyi L.B."/>
            <person name="Cui X."/>
            <person name="Yuan T."/>
            <person name="Jiang B."/>
            <person name="Yang W."/>
            <person name="Lam T.T.-Y."/>
            <person name="Chang Q."/>
            <person name="Ding S."/>
            <person name="Wang X."/>
            <person name="Zhu J."/>
            <person name="Ruan X."/>
            <person name="Zhao L."/>
            <person name="Wei J."/>
            <person name="Que T."/>
            <person name="Du C."/>
            <person name="Cheng J."/>
            <person name="Dai P."/>
            <person name="Han X."/>
            <person name="Huang E."/>
            <person name="Gao Y."/>
            <person name="Liu J."/>
            <person name="Shao H."/>
            <person name="Ye R."/>
            <person name="Li L."/>
            <person name="Wei W."/>
            <person name="Wang X."/>
            <person name="Wang C."/>
            <person name="Huo Q."/>
            <person name="Li W."/>
            <person name="Guo W."/>
            <person name="Chen H."/>
            <person name="Chen S."/>
            <person name="Zhou L."/>
            <person name="Zhou L."/>
            <person name="Ni X."/>
            <person name="Tian J."/>
            <person name="Zhou Y."/>
            <person name="Sheng Y."/>
            <person name="Liu T."/>
            <person name="Pan Y."/>
            <person name="Xia L."/>
            <person name="Li J."/>
            <person name="Zhao F."/>
            <person name="Cao W."/>
        </authorList>
    </citation>
    <scope>NUCLEOTIDE SEQUENCE</scope>
    <source>
        <strain evidence="2">Rmic-2018</strain>
        <tissue evidence="2">Larvae</tissue>
    </source>
</reference>
<dbReference type="PANTHER" id="PTHR47272:SF2">
    <property type="entry name" value="PIGGYBAC TRANSPOSABLE ELEMENT-DERIVED PROTEIN 3-LIKE"/>
    <property type="match status" value="1"/>
</dbReference>
<sequence length="144" mass="16180">MRLYWARGTRVPAIADVLTRDQFFTLRSNFKVVNDLDFTEQDQKNDRLWKVRPILKEVQAACRKLTKPPSVFIDEQIIPFTGVTTIKQYVPGKPHPTSLKNFVIASPSGLVLDFDIYQGKTVLKISNSPDLGLGPCASLCKNTA</sequence>
<gene>
    <name evidence="2" type="ORF">HPB51_001222</name>
</gene>
<organism evidence="2 3">
    <name type="scientific">Rhipicephalus microplus</name>
    <name type="common">Cattle tick</name>
    <name type="synonym">Boophilus microplus</name>
    <dbReference type="NCBI Taxonomy" id="6941"/>
    <lineage>
        <taxon>Eukaryota</taxon>
        <taxon>Metazoa</taxon>
        <taxon>Ecdysozoa</taxon>
        <taxon>Arthropoda</taxon>
        <taxon>Chelicerata</taxon>
        <taxon>Arachnida</taxon>
        <taxon>Acari</taxon>
        <taxon>Parasitiformes</taxon>
        <taxon>Ixodida</taxon>
        <taxon>Ixodoidea</taxon>
        <taxon>Ixodidae</taxon>
        <taxon>Rhipicephalinae</taxon>
        <taxon>Rhipicephalus</taxon>
        <taxon>Boophilus</taxon>
    </lineage>
</organism>
<dbReference type="Pfam" id="PF13843">
    <property type="entry name" value="DDE_Tnp_1_7"/>
    <property type="match status" value="1"/>
</dbReference>
<dbReference type="VEuPathDB" id="VectorBase:LOC119169496"/>
<dbReference type="PANTHER" id="PTHR47272">
    <property type="entry name" value="DDE_TNP_1_7 DOMAIN-CONTAINING PROTEIN"/>
    <property type="match status" value="1"/>
</dbReference>
<evidence type="ECO:0000313" key="3">
    <source>
        <dbReference type="Proteomes" id="UP000821866"/>
    </source>
</evidence>
<feature type="domain" description="PiggyBac transposable element-derived protein" evidence="1">
    <location>
        <begin position="4"/>
        <end position="132"/>
    </location>
</feature>
<comment type="caution">
    <text evidence="2">The sequence shown here is derived from an EMBL/GenBank/DDBJ whole genome shotgun (WGS) entry which is preliminary data.</text>
</comment>
<evidence type="ECO:0000259" key="1">
    <source>
        <dbReference type="Pfam" id="PF13843"/>
    </source>
</evidence>
<accession>A0A9J6DSF9</accession>
<protein>
    <recommendedName>
        <fullName evidence="1">PiggyBac transposable element-derived protein domain-containing protein</fullName>
    </recommendedName>
</protein>
<reference evidence="2" key="1">
    <citation type="journal article" date="2020" name="Cell">
        <title>Large-Scale Comparative Analyses of Tick Genomes Elucidate Their Genetic Diversity and Vector Capacities.</title>
        <authorList>
            <consortium name="Tick Genome and Microbiome Consortium (TIGMIC)"/>
            <person name="Jia N."/>
            <person name="Wang J."/>
            <person name="Shi W."/>
            <person name="Du L."/>
            <person name="Sun Y."/>
            <person name="Zhan W."/>
            <person name="Jiang J.F."/>
            <person name="Wang Q."/>
            <person name="Zhang B."/>
            <person name="Ji P."/>
            <person name="Bell-Sakyi L."/>
            <person name="Cui X.M."/>
            <person name="Yuan T.T."/>
            <person name="Jiang B.G."/>
            <person name="Yang W.F."/>
            <person name="Lam T.T."/>
            <person name="Chang Q.C."/>
            <person name="Ding S.J."/>
            <person name="Wang X.J."/>
            <person name="Zhu J.G."/>
            <person name="Ruan X.D."/>
            <person name="Zhao L."/>
            <person name="Wei J.T."/>
            <person name="Ye R.Z."/>
            <person name="Que T.C."/>
            <person name="Du C.H."/>
            <person name="Zhou Y.H."/>
            <person name="Cheng J.X."/>
            <person name="Dai P.F."/>
            <person name="Guo W.B."/>
            <person name="Han X.H."/>
            <person name="Huang E.J."/>
            <person name="Li L.F."/>
            <person name="Wei W."/>
            <person name="Gao Y.C."/>
            <person name="Liu J.Z."/>
            <person name="Shao H.Z."/>
            <person name="Wang X."/>
            <person name="Wang C.C."/>
            <person name="Yang T.C."/>
            <person name="Huo Q.B."/>
            <person name="Li W."/>
            <person name="Chen H.Y."/>
            <person name="Chen S.E."/>
            <person name="Zhou L.G."/>
            <person name="Ni X.B."/>
            <person name="Tian J.H."/>
            <person name="Sheng Y."/>
            <person name="Liu T."/>
            <person name="Pan Y.S."/>
            <person name="Xia L.Y."/>
            <person name="Li J."/>
            <person name="Zhao F."/>
            <person name="Cao W.C."/>
        </authorList>
    </citation>
    <scope>NUCLEOTIDE SEQUENCE</scope>
    <source>
        <strain evidence="2">Rmic-2018</strain>
    </source>
</reference>
<dbReference type="InterPro" id="IPR029526">
    <property type="entry name" value="PGBD"/>
</dbReference>
<evidence type="ECO:0000313" key="2">
    <source>
        <dbReference type="EMBL" id="KAH8024808.1"/>
    </source>
</evidence>